<feature type="region of interest" description="Disordered" evidence="4">
    <location>
        <begin position="1"/>
        <end position="26"/>
    </location>
</feature>
<keyword evidence="7" id="KW-1185">Reference proteome</keyword>
<sequence>MTTGNNGTTGNDAPGGGAVPVPREDRPEILDVRHGMFGAKGSGDTSGYGNLVRTVALPGAATRPYGGPHSTADQRDEGEFDVVADELAGALEEAGLAFDDLVDRVVVDRGELTFHVRRDGLRQVAQTLRDDAALRFELCSGVSGVHYPTDEGRELHAVYHLRSITHNRQVRLETAAPDADPHIPSLVKVYPTLDWHERETYDFFGIVFDGHPALTRILMPDDWPGHPQRKDYPLGGVPVEYKGAQIPPPDQRRSYS</sequence>
<evidence type="ECO:0000259" key="5">
    <source>
        <dbReference type="Pfam" id="PF00329"/>
    </source>
</evidence>
<dbReference type="PANTHER" id="PTHR10884">
    <property type="entry name" value="NADH DEHYDROGENASE UBIQUINONE IRON-SULFUR PROTEIN 3"/>
    <property type="match status" value="1"/>
</dbReference>
<evidence type="ECO:0000256" key="4">
    <source>
        <dbReference type="SAM" id="MobiDB-lite"/>
    </source>
</evidence>
<protein>
    <recommendedName>
        <fullName evidence="3">NADH-quinone oxidoreductase subunit C</fullName>
        <ecNumber evidence="3">7.1.1.-</ecNumber>
    </recommendedName>
    <alternativeName>
        <fullName evidence="3">NADH dehydrogenase I subunit C</fullName>
    </alternativeName>
    <alternativeName>
        <fullName evidence="3">NDH-1 subunit C</fullName>
    </alternativeName>
</protein>
<dbReference type="RefSeq" id="WP_345678946.1">
    <property type="nucleotide sequence ID" value="NZ_BAABHS010000026.1"/>
</dbReference>
<dbReference type="NCBIfam" id="NF005856">
    <property type="entry name" value="PRK07785.1"/>
    <property type="match status" value="1"/>
</dbReference>
<keyword evidence="3" id="KW-0520">NAD</keyword>
<comment type="function">
    <text evidence="3">NDH-1 shuttles electrons from NADH, via FMN and iron-sulfur (Fe-S) centers, to quinones in the respiratory chain. The immediate electron acceptor for the enzyme in this species is believed to be a menaquinone. Couples the redox reaction to proton translocation (for every two electrons transferred, four hydrogen ions are translocated across the cytoplasmic membrane), and thus conserves the redox energy in a proton gradient.</text>
</comment>
<comment type="subcellular location">
    <subcellularLocation>
        <location evidence="3">Cell membrane</location>
        <topology evidence="3">Peripheral membrane protein</topology>
        <orientation evidence="3">Cytoplasmic side</orientation>
    </subcellularLocation>
</comment>
<evidence type="ECO:0000313" key="6">
    <source>
        <dbReference type="EMBL" id="GAA4983000.1"/>
    </source>
</evidence>
<evidence type="ECO:0000256" key="2">
    <source>
        <dbReference type="ARBA" id="ARBA00022448"/>
    </source>
</evidence>
<keyword evidence="3" id="KW-0874">Quinone</keyword>
<dbReference type="EMBL" id="BAABHS010000026">
    <property type="protein sequence ID" value="GAA4983000.1"/>
    <property type="molecule type" value="Genomic_DNA"/>
</dbReference>
<comment type="similarity">
    <text evidence="1 3">Belongs to the complex I 30 kDa subunit family.</text>
</comment>
<dbReference type="EC" id="7.1.1.-" evidence="3"/>
<keyword evidence="3" id="KW-1278">Translocase</keyword>
<dbReference type="Gene3D" id="3.30.460.80">
    <property type="entry name" value="NADH:ubiquinone oxidoreductase, 30kDa subunit"/>
    <property type="match status" value="1"/>
</dbReference>
<dbReference type="PANTHER" id="PTHR10884:SF14">
    <property type="entry name" value="NADH DEHYDROGENASE [UBIQUINONE] IRON-SULFUR PROTEIN 3, MITOCHONDRIAL"/>
    <property type="match status" value="1"/>
</dbReference>
<dbReference type="InterPro" id="IPR010218">
    <property type="entry name" value="NADH_DH_suC"/>
</dbReference>
<dbReference type="Proteomes" id="UP001500466">
    <property type="component" value="Unassembled WGS sequence"/>
</dbReference>
<dbReference type="InterPro" id="IPR037232">
    <property type="entry name" value="NADH_quin_OxRdtase_su_C/D-like"/>
</dbReference>
<keyword evidence="3" id="KW-0472">Membrane</keyword>
<keyword evidence="3" id="KW-1003">Cell membrane</keyword>
<dbReference type="NCBIfam" id="TIGR01961">
    <property type="entry name" value="NuoC_fam"/>
    <property type="match status" value="1"/>
</dbReference>
<dbReference type="SUPFAM" id="SSF143243">
    <property type="entry name" value="Nqo5-like"/>
    <property type="match status" value="1"/>
</dbReference>
<proteinExistence type="inferred from homology"/>
<comment type="caution">
    <text evidence="6">The sequence shown here is derived from an EMBL/GenBank/DDBJ whole genome shotgun (WGS) entry which is preliminary data.</text>
</comment>
<dbReference type="HAMAP" id="MF_01357">
    <property type="entry name" value="NDH1_NuoC"/>
    <property type="match status" value="1"/>
</dbReference>
<evidence type="ECO:0000313" key="7">
    <source>
        <dbReference type="Proteomes" id="UP001500466"/>
    </source>
</evidence>
<evidence type="ECO:0000256" key="3">
    <source>
        <dbReference type="HAMAP-Rule" id="MF_01357"/>
    </source>
</evidence>
<dbReference type="InterPro" id="IPR001268">
    <property type="entry name" value="NADH_UbQ_OxRdtase_30kDa_su"/>
</dbReference>
<gene>
    <name evidence="3" type="primary">nuoC</name>
    <name evidence="6" type="ORF">GCM10023205_60850</name>
</gene>
<comment type="subunit">
    <text evidence="3">NDH-1 is composed of 14 different subunits. Subunits NuoB, C, D, E, F, and G constitute the peripheral sector of the complex.</text>
</comment>
<feature type="compositionally biased region" description="Low complexity" evidence="4">
    <location>
        <begin position="1"/>
        <end position="11"/>
    </location>
</feature>
<reference evidence="7" key="1">
    <citation type="journal article" date="2019" name="Int. J. Syst. Evol. Microbiol.">
        <title>The Global Catalogue of Microorganisms (GCM) 10K type strain sequencing project: providing services to taxonomists for standard genome sequencing and annotation.</title>
        <authorList>
            <consortium name="The Broad Institute Genomics Platform"/>
            <consortium name="The Broad Institute Genome Sequencing Center for Infectious Disease"/>
            <person name="Wu L."/>
            <person name="Ma J."/>
        </authorList>
    </citation>
    <scope>NUCLEOTIDE SEQUENCE [LARGE SCALE GENOMIC DNA]</scope>
    <source>
        <strain evidence="7">JCM 17986</strain>
    </source>
</reference>
<keyword evidence="2 3" id="KW-0813">Transport</keyword>
<feature type="region of interest" description="Disordered" evidence="4">
    <location>
        <begin position="228"/>
        <end position="256"/>
    </location>
</feature>
<organism evidence="6 7">
    <name type="scientific">Yinghuangia aomiensis</name>
    <dbReference type="NCBI Taxonomy" id="676205"/>
    <lineage>
        <taxon>Bacteria</taxon>
        <taxon>Bacillati</taxon>
        <taxon>Actinomycetota</taxon>
        <taxon>Actinomycetes</taxon>
        <taxon>Kitasatosporales</taxon>
        <taxon>Streptomycetaceae</taxon>
        <taxon>Yinghuangia</taxon>
    </lineage>
</organism>
<comment type="catalytic activity">
    <reaction evidence="3">
        <text>a quinone + NADH + 5 H(+)(in) = a quinol + NAD(+) + 4 H(+)(out)</text>
        <dbReference type="Rhea" id="RHEA:57888"/>
        <dbReference type="ChEBI" id="CHEBI:15378"/>
        <dbReference type="ChEBI" id="CHEBI:24646"/>
        <dbReference type="ChEBI" id="CHEBI:57540"/>
        <dbReference type="ChEBI" id="CHEBI:57945"/>
        <dbReference type="ChEBI" id="CHEBI:132124"/>
    </reaction>
</comment>
<evidence type="ECO:0000256" key="1">
    <source>
        <dbReference type="ARBA" id="ARBA00007569"/>
    </source>
</evidence>
<feature type="domain" description="NADH:ubiquinone oxidoreductase 30kDa subunit" evidence="5">
    <location>
        <begin position="115"/>
        <end position="236"/>
    </location>
</feature>
<accession>A0ABP9I095</accession>
<name>A0ABP9I095_9ACTN</name>
<dbReference type="Pfam" id="PF00329">
    <property type="entry name" value="Complex1_30kDa"/>
    <property type="match status" value="1"/>
</dbReference>